<evidence type="ECO:0000313" key="1">
    <source>
        <dbReference type="EMBL" id="KAK6977099.1"/>
    </source>
</evidence>
<gene>
    <name evidence="1" type="ORF">R3P38DRAFT_2427458</name>
</gene>
<dbReference type="EMBL" id="JAWWNJ010000172">
    <property type="protein sequence ID" value="KAK6977099.1"/>
    <property type="molecule type" value="Genomic_DNA"/>
</dbReference>
<accession>A0AAV9ZAB3</accession>
<name>A0AAV9ZAB3_9AGAR</name>
<proteinExistence type="predicted"/>
<organism evidence="1 2">
    <name type="scientific">Favolaschia claudopus</name>
    <dbReference type="NCBI Taxonomy" id="2862362"/>
    <lineage>
        <taxon>Eukaryota</taxon>
        <taxon>Fungi</taxon>
        <taxon>Dikarya</taxon>
        <taxon>Basidiomycota</taxon>
        <taxon>Agaricomycotina</taxon>
        <taxon>Agaricomycetes</taxon>
        <taxon>Agaricomycetidae</taxon>
        <taxon>Agaricales</taxon>
        <taxon>Marasmiineae</taxon>
        <taxon>Mycenaceae</taxon>
        <taxon>Favolaschia</taxon>
    </lineage>
</organism>
<evidence type="ECO:0000313" key="2">
    <source>
        <dbReference type="Proteomes" id="UP001362999"/>
    </source>
</evidence>
<comment type="caution">
    <text evidence="1">The sequence shown here is derived from an EMBL/GenBank/DDBJ whole genome shotgun (WGS) entry which is preliminary data.</text>
</comment>
<reference evidence="1 2" key="1">
    <citation type="journal article" date="2024" name="J Genomics">
        <title>Draft genome sequencing and assembly of Favolaschia claudopus CIRM-BRFM 2984 isolated from oak limbs.</title>
        <authorList>
            <person name="Navarro D."/>
            <person name="Drula E."/>
            <person name="Chaduli D."/>
            <person name="Cazenave R."/>
            <person name="Ahrendt S."/>
            <person name="Wang J."/>
            <person name="Lipzen A."/>
            <person name="Daum C."/>
            <person name="Barry K."/>
            <person name="Grigoriev I.V."/>
            <person name="Favel A."/>
            <person name="Rosso M.N."/>
            <person name="Martin F."/>
        </authorList>
    </citation>
    <scope>NUCLEOTIDE SEQUENCE [LARGE SCALE GENOMIC DNA]</scope>
    <source>
        <strain evidence="1 2">CIRM-BRFM 2984</strain>
    </source>
</reference>
<sequence>PHNFLFLTELSFSSTGVQDTDIVRIHHLPRLVTLSLINTDIRNELSSALTFSFLLPNPHIDDDAIPAIIMLAKLSSLTILDTAIDTPGIR</sequence>
<dbReference type="Proteomes" id="UP001362999">
    <property type="component" value="Unassembled WGS sequence"/>
</dbReference>
<feature type="non-terminal residue" evidence="1">
    <location>
        <position position="1"/>
    </location>
</feature>
<keyword evidence="2" id="KW-1185">Reference proteome</keyword>
<dbReference type="SUPFAM" id="SSF52047">
    <property type="entry name" value="RNI-like"/>
    <property type="match status" value="1"/>
</dbReference>
<feature type="non-terminal residue" evidence="1">
    <location>
        <position position="90"/>
    </location>
</feature>
<dbReference type="AlphaFoldDB" id="A0AAV9ZAB3"/>
<protein>
    <submittedName>
        <fullName evidence="1">Uncharacterized protein</fullName>
    </submittedName>
</protein>